<organism evidence="1 2">
    <name type="scientific">Parelaphostrongylus tenuis</name>
    <name type="common">Meningeal worm</name>
    <dbReference type="NCBI Taxonomy" id="148309"/>
    <lineage>
        <taxon>Eukaryota</taxon>
        <taxon>Metazoa</taxon>
        <taxon>Ecdysozoa</taxon>
        <taxon>Nematoda</taxon>
        <taxon>Chromadorea</taxon>
        <taxon>Rhabditida</taxon>
        <taxon>Rhabditina</taxon>
        <taxon>Rhabditomorpha</taxon>
        <taxon>Strongyloidea</taxon>
        <taxon>Metastrongylidae</taxon>
        <taxon>Parelaphostrongylus</taxon>
    </lineage>
</organism>
<evidence type="ECO:0000313" key="1">
    <source>
        <dbReference type="EMBL" id="KAJ1372004.1"/>
    </source>
</evidence>
<dbReference type="Proteomes" id="UP001196413">
    <property type="component" value="Unassembled WGS sequence"/>
</dbReference>
<dbReference type="AlphaFoldDB" id="A0AAD5WIR5"/>
<sequence length="83" mass="9148">MDLMLVHKKLSNVTLTQRRDKACYRVVRGIALSLPSEEATVPRIPGTVATLSAHVGSLHEDRSTILSEIRARCCDACSKNNIE</sequence>
<proteinExistence type="predicted"/>
<evidence type="ECO:0000313" key="2">
    <source>
        <dbReference type="Proteomes" id="UP001196413"/>
    </source>
</evidence>
<name>A0AAD5WIR5_PARTN</name>
<protein>
    <submittedName>
        <fullName evidence="1">Uncharacterized protein</fullName>
    </submittedName>
</protein>
<accession>A0AAD5WIR5</accession>
<gene>
    <name evidence="1" type="ORF">KIN20_034057</name>
</gene>
<comment type="caution">
    <text evidence="1">The sequence shown here is derived from an EMBL/GenBank/DDBJ whole genome shotgun (WGS) entry which is preliminary data.</text>
</comment>
<reference evidence="1" key="1">
    <citation type="submission" date="2021-06" db="EMBL/GenBank/DDBJ databases">
        <title>Parelaphostrongylus tenuis whole genome reference sequence.</title>
        <authorList>
            <person name="Garwood T.J."/>
            <person name="Larsen P.A."/>
            <person name="Fountain-Jones N.M."/>
            <person name="Garbe J.R."/>
            <person name="Macchietto M.G."/>
            <person name="Kania S.A."/>
            <person name="Gerhold R.W."/>
            <person name="Richards J.E."/>
            <person name="Wolf T.M."/>
        </authorList>
    </citation>
    <scope>NUCLEOTIDE SEQUENCE</scope>
    <source>
        <strain evidence="1">MNPRO001-30</strain>
        <tissue evidence="1">Meninges</tissue>
    </source>
</reference>
<keyword evidence="2" id="KW-1185">Reference proteome</keyword>
<dbReference type="EMBL" id="JAHQIW010007074">
    <property type="protein sequence ID" value="KAJ1372004.1"/>
    <property type="molecule type" value="Genomic_DNA"/>
</dbReference>